<dbReference type="GO" id="GO:0006952">
    <property type="term" value="P:defense response"/>
    <property type="evidence" value="ECO:0007669"/>
    <property type="project" value="UniProtKB-KW"/>
</dbReference>
<evidence type="ECO:0000256" key="7">
    <source>
        <dbReference type="SAM" id="Coils"/>
    </source>
</evidence>
<evidence type="ECO:0000256" key="5">
    <source>
        <dbReference type="ARBA" id="ARBA00022821"/>
    </source>
</evidence>
<dbReference type="Pfam" id="PF23247">
    <property type="entry name" value="LRR_RPS2"/>
    <property type="match status" value="2"/>
</dbReference>
<evidence type="ECO:0000259" key="9">
    <source>
        <dbReference type="Pfam" id="PF23247"/>
    </source>
</evidence>
<dbReference type="FunFam" id="3.40.50.300:FF:001091">
    <property type="entry name" value="Probable disease resistance protein At1g61300"/>
    <property type="match status" value="1"/>
</dbReference>
<dbReference type="Proteomes" id="UP001189624">
    <property type="component" value="Chromosome 8"/>
</dbReference>
<name>A0AA86SYA5_9FABA</name>
<dbReference type="SUPFAM" id="SSF52058">
    <property type="entry name" value="L domain-like"/>
    <property type="match status" value="1"/>
</dbReference>
<dbReference type="InterPro" id="IPR002182">
    <property type="entry name" value="NB-ARC"/>
</dbReference>
<keyword evidence="7" id="KW-0175">Coiled coil</keyword>
<keyword evidence="2" id="KW-0433">Leucine-rich repeat</keyword>
<dbReference type="GO" id="GO:0005524">
    <property type="term" value="F:ATP binding"/>
    <property type="evidence" value="ECO:0007669"/>
    <property type="project" value="UniProtKB-KW"/>
</dbReference>
<comment type="similarity">
    <text evidence="1">Belongs to the disease resistance NB-LRR family.</text>
</comment>
<dbReference type="AlphaFoldDB" id="A0AA86SYA5"/>
<keyword evidence="11" id="KW-1185">Reference proteome</keyword>
<dbReference type="PANTHER" id="PTHR33463">
    <property type="entry name" value="NB-ARC DOMAIN-CONTAINING PROTEIN-RELATED"/>
    <property type="match status" value="1"/>
</dbReference>
<keyword evidence="6" id="KW-0067">ATP-binding</keyword>
<dbReference type="Gene3D" id="3.40.50.300">
    <property type="entry name" value="P-loop containing nucleotide triphosphate hydrolases"/>
    <property type="match status" value="1"/>
</dbReference>
<gene>
    <name evidence="10" type="ORF">AYBTSS11_LOCUS22774</name>
</gene>
<dbReference type="GO" id="GO:0043531">
    <property type="term" value="F:ADP binding"/>
    <property type="evidence" value="ECO:0007669"/>
    <property type="project" value="InterPro"/>
</dbReference>
<feature type="coiled-coil region" evidence="7">
    <location>
        <begin position="24"/>
        <end position="51"/>
    </location>
</feature>
<organism evidence="10 11">
    <name type="scientific">Sphenostylis stenocarpa</name>
    <dbReference type="NCBI Taxonomy" id="92480"/>
    <lineage>
        <taxon>Eukaryota</taxon>
        <taxon>Viridiplantae</taxon>
        <taxon>Streptophyta</taxon>
        <taxon>Embryophyta</taxon>
        <taxon>Tracheophyta</taxon>
        <taxon>Spermatophyta</taxon>
        <taxon>Magnoliopsida</taxon>
        <taxon>eudicotyledons</taxon>
        <taxon>Gunneridae</taxon>
        <taxon>Pentapetalae</taxon>
        <taxon>rosids</taxon>
        <taxon>fabids</taxon>
        <taxon>Fabales</taxon>
        <taxon>Fabaceae</taxon>
        <taxon>Papilionoideae</taxon>
        <taxon>50 kb inversion clade</taxon>
        <taxon>NPAAA clade</taxon>
        <taxon>indigoferoid/millettioid clade</taxon>
        <taxon>Phaseoleae</taxon>
        <taxon>Sphenostylis</taxon>
    </lineage>
</organism>
<evidence type="ECO:0000256" key="1">
    <source>
        <dbReference type="ARBA" id="ARBA00008894"/>
    </source>
</evidence>
<evidence type="ECO:0000313" key="10">
    <source>
        <dbReference type="EMBL" id="CAJ1970785.1"/>
    </source>
</evidence>
<keyword evidence="5" id="KW-0611">Plant defense</keyword>
<accession>A0AA86SYA5</accession>
<sequence>MTRDRVKERAKEAHNRTEKLEPTVEKWLEDVENVLEEVQLLEGRISEVNKSYFKRQCQYFLAKEIARKTEEIIQLDRNSKFEPFSRITELPGMKYFSSNNFVLFNSTETAYKQLLEALKDKSCSMIGLVGIGGSGKTTLAKEVGKKVQELKLFEKVAMATVSQTPSITSIQDQIADQLNLYLKEASEIGRAQRLSKTLRNGTTLLILDDVWEKLNFEALGIPFDENTKGCCVLLTTRSTEVCAFMQCQSIIELHLLTDKEAWSLFTSYANITDAYSEALKGVARKIVNHCKGLPIAIVTVGSTLRGKTIEEFELALSRLEDSKPLDIPRGFTSPHVCLELSYINLTNQLSKSLLLLCSIFPEDYEIDLEDLFRFGRGLGITGKFGTLEEARREMHVAITSLRNSCLLMNSNKKERVKMHDMVRDVALWIASKTGQEILASAKMDPRVLVEDEIMKDKKAIALWGLKKDQVLGDYKINCPTLEILLVCEEVGFNVSDACLESLERLKILAILNLPWRTRYSKSTLPLPVSLKSLQNLQTLCLRGYKLGNISVLESLQALEILDLRGSIFEELPIGIVDLKKLKLLDLYYCQIEKNNAYEVVGKCLRLEELYLYFIQFVDDFPRNVSFSRLQRYSIIIQGKFSILEDFVHNRSMEQLRPSRALCIERFQRFISPLNDLFIRADYLYLKYFEGDYQNVIPSMDPKGMNQLIVLKLHSCPVIECLYDSTIIRNNINMLQTEVVFSSLVKLRLSQLDSLRELFRDPNFRCSLKNLEELLIAGCKQLNNISFPRNSKLCNLKLLIIGGCPLPTSLFMPSVVQTLLLLEVLEISSCTSLRHIIEEVEEGNADFSSTRNHSSLTFPKLRTLLIERCEKLEYIFSVFLAQGLVNLESVKVLSNSKLKYVFGSEKEHNYHYQSFQQTNTGRNLPNLDTLELMNLPNLSASLD</sequence>
<dbReference type="InterPro" id="IPR032675">
    <property type="entry name" value="LRR_dom_sf"/>
</dbReference>
<evidence type="ECO:0008006" key="12">
    <source>
        <dbReference type="Google" id="ProtNLM"/>
    </source>
</evidence>
<dbReference type="EMBL" id="OY731405">
    <property type="protein sequence ID" value="CAJ1970785.1"/>
    <property type="molecule type" value="Genomic_DNA"/>
</dbReference>
<dbReference type="InterPro" id="IPR042197">
    <property type="entry name" value="Apaf_helical"/>
</dbReference>
<dbReference type="InterPro" id="IPR050905">
    <property type="entry name" value="Plant_NBS-LRR"/>
</dbReference>
<evidence type="ECO:0000256" key="3">
    <source>
        <dbReference type="ARBA" id="ARBA00022737"/>
    </source>
</evidence>
<protein>
    <recommendedName>
        <fullName evidence="12">NB-ARC domain-containing protein</fullName>
    </recommendedName>
</protein>
<feature type="domain" description="Disease resistance protein At4g27190-like leucine-rich repeats" evidence="9">
    <location>
        <begin position="693"/>
        <end position="784"/>
    </location>
</feature>
<dbReference type="InterPro" id="IPR027417">
    <property type="entry name" value="P-loop_NTPase"/>
</dbReference>
<dbReference type="Gramene" id="rna-AYBTSS11_LOCUS22774">
    <property type="protein sequence ID" value="CAJ1970785.1"/>
    <property type="gene ID" value="gene-AYBTSS11_LOCUS22774"/>
</dbReference>
<evidence type="ECO:0000256" key="4">
    <source>
        <dbReference type="ARBA" id="ARBA00022741"/>
    </source>
</evidence>
<dbReference type="Gene3D" id="1.10.8.430">
    <property type="entry name" value="Helical domain of apoptotic protease-activating factors"/>
    <property type="match status" value="1"/>
</dbReference>
<dbReference type="PANTHER" id="PTHR33463:SF105">
    <property type="entry name" value="AND NB-ARC DOMAIN DISEASE RESISTANCE PROTEIN, PUTATIVE-RELATED"/>
    <property type="match status" value="1"/>
</dbReference>
<evidence type="ECO:0000256" key="2">
    <source>
        <dbReference type="ARBA" id="ARBA00022614"/>
    </source>
</evidence>
<evidence type="ECO:0000256" key="6">
    <source>
        <dbReference type="ARBA" id="ARBA00022840"/>
    </source>
</evidence>
<dbReference type="Gene3D" id="1.10.10.10">
    <property type="entry name" value="Winged helix-like DNA-binding domain superfamily/Winged helix DNA-binding domain"/>
    <property type="match status" value="1"/>
</dbReference>
<feature type="domain" description="NB-ARC" evidence="8">
    <location>
        <begin position="109"/>
        <end position="270"/>
    </location>
</feature>
<dbReference type="InterPro" id="IPR036388">
    <property type="entry name" value="WH-like_DNA-bd_sf"/>
</dbReference>
<reference evidence="10" key="1">
    <citation type="submission" date="2023-10" db="EMBL/GenBank/DDBJ databases">
        <authorList>
            <person name="Domelevo Entfellner J.-B."/>
        </authorList>
    </citation>
    <scope>NUCLEOTIDE SEQUENCE</scope>
</reference>
<dbReference type="PRINTS" id="PR00364">
    <property type="entry name" value="DISEASERSIST"/>
</dbReference>
<evidence type="ECO:0000259" key="8">
    <source>
        <dbReference type="Pfam" id="PF00931"/>
    </source>
</evidence>
<dbReference type="Gene3D" id="3.80.10.10">
    <property type="entry name" value="Ribonuclease Inhibitor"/>
    <property type="match status" value="2"/>
</dbReference>
<proteinExistence type="inferred from homology"/>
<evidence type="ECO:0000313" key="11">
    <source>
        <dbReference type="Proteomes" id="UP001189624"/>
    </source>
</evidence>
<keyword evidence="4" id="KW-0547">Nucleotide-binding</keyword>
<feature type="domain" description="Disease resistance protein At4g27190-like leucine-rich repeats" evidence="9">
    <location>
        <begin position="853"/>
        <end position="938"/>
    </location>
</feature>
<dbReference type="InterPro" id="IPR057135">
    <property type="entry name" value="At4g27190-like_LRR"/>
</dbReference>
<dbReference type="Pfam" id="PF00931">
    <property type="entry name" value="NB-ARC"/>
    <property type="match status" value="1"/>
</dbReference>
<keyword evidence="3" id="KW-0677">Repeat</keyword>
<dbReference type="SUPFAM" id="SSF52540">
    <property type="entry name" value="P-loop containing nucleoside triphosphate hydrolases"/>
    <property type="match status" value="1"/>
</dbReference>